<evidence type="ECO:0000313" key="4">
    <source>
        <dbReference type="Proteomes" id="UP000813444"/>
    </source>
</evidence>
<evidence type="ECO:0000313" key="3">
    <source>
        <dbReference type="EMBL" id="KAH7302937.1"/>
    </source>
</evidence>
<name>A0A8K0SCI9_9HYPO</name>
<reference evidence="3" key="1">
    <citation type="journal article" date="2021" name="Nat. Commun.">
        <title>Genetic determinants of endophytism in the Arabidopsis root mycobiome.</title>
        <authorList>
            <person name="Mesny F."/>
            <person name="Miyauchi S."/>
            <person name="Thiergart T."/>
            <person name="Pickel B."/>
            <person name="Atanasova L."/>
            <person name="Karlsson M."/>
            <person name="Huettel B."/>
            <person name="Barry K.W."/>
            <person name="Haridas S."/>
            <person name="Chen C."/>
            <person name="Bauer D."/>
            <person name="Andreopoulos W."/>
            <person name="Pangilinan J."/>
            <person name="LaButti K."/>
            <person name="Riley R."/>
            <person name="Lipzen A."/>
            <person name="Clum A."/>
            <person name="Drula E."/>
            <person name="Henrissat B."/>
            <person name="Kohler A."/>
            <person name="Grigoriev I.V."/>
            <person name="Martin F.M."/>
            <person name="Hacquard S."/>
        </authorList>
    </citation>
    <scope>NUCLEOTIDE SEQUENCE</scope>
    <source>
        <strain evidence="3">MPI-CAGE-CH-0235</strain>
    </source>
</reference>
<feature type="compositionally biased region" description="Basic residues" evidence="1">
    <location>
        <begin position="146"/>
        <end position="160"/>
    </location>
</feature>
<evidence type="ECO:0000259" key="2">
    <source>
        <dbReference type="PROSITE" id="PS50132"/>
    </source>
</evidence>
<dbReference type="EMBL" id="JAGPNK010000045">
    <property type="protein sequence ID" value="KAH7302937.1"/>
    <property type="molecule type" value="Genomic_DNA"/>
</dbReference>
<dbReference type="Proteomes" id="UP000813444">
    <property type="component" value="Unassembled WGS sequence"/>
</dbReference>
<dbReference type="PANTHER" id="PTHR10845:SF267">
    <property type="entry name" value="REGULATOR OF G PROTEIN SIGNALING DOMAIN PROTEIN (AFU_ORTHOLOGUE AFUA_6G06860)"/>
    <property type="match status" value="1"/>
</dbReference>
<evidence type="ECO:0000256" key="1">
    <source>
        <dbReference type="SAM" id="MobiDB-lite"/>
    </source>
</evidence>
<keyword evidence="4" id="KW-1185">Reference proteome</keyword>
<dbReference type="CDD" id="cd07440">
    <property type="entry name" value="RGS"/>
    <property type="match status" value="1"/>
</dbReference>
<dbReference type="SMART" id="SM00315">
    <property type="entry name" value="RGS"/>
    <property type="match status" value="1"/>
</dbReference>
<feature type="domain" description="RGS" evidence="2">
    <location>
        <begin position="7"/>
        <end position="135"/>
    </location>
</feature>
<dbReference type="AlphaFoldDB" id="A0A8K0SCI9"/>
<dbReference type="Pfam" id="PF00615">
    <property type="entry name" value="RGS"/>
    <property type="match status" value="1"/>
</dbReference>
<dbReference type="InterPro" id="IPR036305">
    <property type="entry name" value="RGS_sf"/>
</dbReference>
<dbReference type="PROSITE" id="PS50132">
    <property type="entry name" value="RGS"/>
    <property type="match status" value="1"/>
</dbReference>
<comment type="caution">
    <text evidence="3">The sequence shown here is derived from an EMBL/GenBank/DDBJ whole genome shotgun (WGS) entry which is preliminary data.</text>
</comment>
<proteinExistence type="predicted"/>
<protein>
    <submittedName>
        <fullName evidence="3">RGS domain-containing protein</fullName>
    </submittedName>
</protein>
<dbReference type="SUPFAM" id="SSF48097">
    <property type="entry name" value="Regulator of G-protein signaling, RGS"/>
    <property type="match status" value="1"/>
</dbReference>
<dbReference type="InterPro" id="IPR044926">
    <property type="entry name" value="RGS_subdomain_2"/>
</dbReference>
<sequence>MPSLASNIFDLSPDPWGLDDLAAYLSRHHCLENLQFVQDVSRYRVYYSKIVGGNQIPRASLRCHYDYVQALWEDLLGTYILPNGHREVNLPSEVRDRLLEFRSSDCFPHPSELDGAVEVVHQLMEDSVLPGFSNSHMSEQPGDRGHGKRRGIASRDRRKISTSSPELDRQRKLQVSRASRLRASCLRGDRGDGEDRGNACYACCHSIGGAETLPCSHLLQRMTEVFNHAVRGVRSIRWLKPLIEKDGEAEVEIST</sequence>
<dbReference type="Gene3D" id="1.10.167.10">
    <property type="entry name" value="Regulator of G-protein Signalling 4, domain 2"/>
    <property type="match status" value="1"/>
</dbReference>
<gene>
    <name evidence="3" type="ORF">B0I35DRAFT_403019</name>
</gene>
<dbReference type="InterPro" id="IPR016137">
    <property type="entry name" value="RGS"/>
</dbReference>
<organism evidence="3 4">
    <name type="scientific">Stachybotrys elegans</name>
    <dbReference type="NCBI Taxonomy" id="80388"/>
    <lineage>
        <taxon>Eukaryota</taxon>
        <taxon>Fungi</taxon>
        <taxon>Dikarya</taxon>
        <taxon>Ascomycota</taxon>
        <taxon>Pezizomycotina</taxon>
        <taxon>Sordariomycetes</taxon>
        <taxon>Hypocreomycetidae</taxon>
        <taxon>Hypocreales</taxon>
        <taxon>Stachybotryaceae</taxon>
        <taxon>Stachybotrys</taxon>
    </lineage>
</organism>
<accession>A0A8K0SCI9</accession>
<dbReference type="OrthoDB" id="10266999at2759"/>
<dbReference type="PANTHER" id="PTHR10845">
    <property type="entry name" value="REGULATOR OF G PROTEIN SIGNALING"/>
    <property type="match status" value="1"/>
</dbReference>
<feature type="region of interest" description="Disordered" evidence="1">
    <location>
        <begin position="130"/>
        <end position="175"/>
    </location>
</feature>